<dbReference type="PANTHER" id="PTHR46889">
    <property type="entry name" value="TRANSPOSASE INSF FOR INSERTION SEQUENCE IS3B-RELATED"/>
    <property type="match status" value="1"/>
</dbReference>
<organism evidence="2 3">
    <name type="scientific">Peribacillus huizhouensis</name>
    <dbReference type="NCBI Taxonomy" id="1501239"/>
    <lineage>
        <taxon>Bacteria</taxon>
        <taxon>Bacillati</taxon>
        <taxon>Bacillota</taxon>
        <taxon>Bacilli</taxon>
        <taxon>Bacillales</taxon>
        <taxon>Bacillaceae</taxon>
        <taxon>Peribacillus</taxon>
    </lineage>
</organism>
<evidence type="ECO:0000259" key="1">
    <source>
        <dbReference type="Pfam" id="PF13276"/>
    </source>
</evidence>
<evidence type="ECO:0000313" key="2">
    <source>
        <dbReference type="EMBL" id="MBA9024783.1"/>
    </source>
</evidence>
<comment type="caution">
    <text evidence="2">The sequence shown here is derived from an EMBL/GenBank/DDBJ whole genome shotgun (WGS) entry which is preliminary data.</text>
</comment>
<evidence type="ECO:0000313" key="3">
    <source>
        <dbReference type="Proteomes" id="UP000626697"/>
    </source>
</evidence>
<keyword evidence="3" id="KW-1185">Reference proteome</keyword>
<dbReference type="InterPro" id="IPR050900">
    <property type="entry name" value="Transposase_IS3/IS150/IS904"/>
</dbReference>
<dbReference type="Proteomes" id="UP000626697">
    <property type="component" value="Unassembled WGS sequence"/>
</dbReference>
<gene>
    <name evidence="2" type="ORF">HNP81_000065</name>
</gene>
<reference evidence="2 3" key="1">
    <citation type="submission" date="2020-08" db="EMBL/GenBank/DDBJ databases">
        <title>Genomic Encyclopedia of Type Strains, Phase IV (KMG-IV): sequencing the most valuable type-strain genomes for metagenomic binning, comparative biology and taxonomic classification.</title>
        <authorList>
            <person name="Goeker M."/>
        </authorList>
    </citation>
    <scope>NUCLEOTIDE SEQUENCE [LARGE SCALE GENOMIC DNA]</scope>
    <source>
        <strain evidence="2 3">DSM 105481</strain>
    </source>
</reference>
<protein>
    <submittedName>
        <fullName evidence="2">IS30 family transposase</fullName>
    </submittedName>
</protein>
<dbReference type="InterPro" id="IPR025948">
    <property type="entry name" value="HTH-like_dom"/>
</dbReference>
<proteinExistence type="predicted"/>
<dbReference type="EMBL" id="JACJHX010000001">
    <property type="protein sequence ID" value="MBA9024783.1"/>
    <property type="molecule type" value="Genomic_DNA"/>
</dbReference>
<dbReference type="PANTHER" id="PTHR46889:SF5">
    <property type="entry name" value="INTEGRASE PROTEIN"/>
    <property type="match status" value="1"/>
</dbReference>
<sequence>MAGVEGKTLLTRSAKYQLIEQSIRQHQLKTSVSFLCGLAGVSRSGYYAWLKAVSIRQRKDEEDQKDIKLIQYIFNQKKQKVGALQIKMILENDYFVVMNHKKIRRLIRTLQLIAKVRMAKAAQEHRTCPNLLNREFNQDEPVNVINGYH</sequence>
<name>A0ABR6CIG0_9BACI</name>
<accession>A0ABR6CIG0</accession>
<dbReference type="Pfam" id="PF13276">
    <property type="entry name" value="HTH_21"/>
    <property type="match status" value="1"/>
</dbReference>
<feature type="domain" description="HTH-like" evidence="1">
    <location>
        <begin position="62"/>
        <end position="117"/>
    </location>
</feature>